<dbReference type="Pfam" id="PF00027">
    <property type="entry name" value="cNMP_binding"/>
    <property type="match status" value="1"/>
</dbReference>
<name>A0A518RFC2_9SPHN</name>
<reference evidence="2 3" key="1">
    <citation type="submission" date="2019-07" db="EMBL/GenBank/DDBJ databases">
        <title>Sphingomonas alkalisoli sp. nov., isolated from rhizosphere soil of Suaedae salsa.</title>
        <authorList>
            <person name="Zhang H."/>
            <person name="Xu L."/>
            <person name="Zhang J.-X."/>
            <person name="Sun J.-Q."/>
        </authorList>
    </citation>
    <scope>NUCLEOTIDE SEQUENCE [LARGE SCALE GENOMIC DNA]</scope>
    <source>
        <strain evidence="2 3">XS-10</strain>
    </source>
</reference>
<dbReference type="AlphaFoldDB" id="A0A518RFC2"/>
<dbReference type="SUPFAM" id="SSF51206">
    <property type="entry name" value="cAMP-binding domain-like"/>
    <property type="match status" value="1"/>
</dbReference>
<dbReference type="Pfam" id="PF10137">
    <property type="entry name" value="CAP12-PCTIR_TIR"/>
    <property type="match status" value="1"/>
</dbReference>
<accession>A0A518RFC2</accession>
<dbReference type="EMBL" id="CP042239">
    <property type="protein sequence ID" value="QDX26119.1"/>
    <property type="molecule type" value="Genomic_DNA"/>
</dbReference>
<dbReference type="RefSeq" id="WP_145846499.1">
    <property type="nucleotide sequence ID" value="NZ_CP042239.1"/>
</dbReference>
<gene>
    <name evidence="2" type="ORF">FPZ54_08860</name>
</gene>
<evidence type="ECO:0000259" key="1">
    <source>
        <dbReference type="PROSITE" id="PS50042"/>
    </source>
</evidence>
<evidence type="ECO:0000313" key="3">
    <source>
        <dbReference type="Proteomes" id="UP000318055"/>
    </source>
</evidence>
<dbReference type="InterPro" id="IPR018490">
    <property type="entry name" value="cNMP-bd_dom_sf"/>
</dbReference>
<keyword evidence="3" id="KW-1185">Reference proteome</keyword>
<dbReference type="InterPro" id="IPR000595">
    <property type="entry name" value="cNMP-bd_dom"/>
</dbReference>
<dbReference type="OrthoDB" id="5497289at2"/>
<dbReference type="SMART" id="SM00100">
    <property type="entry name" value="cNMP"/>
    <property type="match status" value="1"/>
</dbReference>
<dbReference type="CDD" id="cd00038">
    <property type="entry name" value="CAP_ED"/>
    <property type="match status" value="1"/>
</dbReference>
<protein>
    <submittedName>
        <fullName evidence="2">Cyclic nucleotide-binding domain-containing protein</fullName>
    </submittedName>
</protein>
<dbReference type="PROSITE" id="PS50042">
    <property type="entry name" value="CNMP_BINDING_3"/>
    <property type="match status" value="1"/>
</dbReference>
<dbReference type="InterPro" id="IPR019302">
    <property type="entry name" value="CAP12/PCTIR_TIR_dom"/>
</dbReference>
<dbReference type="InterPro" id="IPR014710">
    <property type="entry name" value="RmlC-like_jellyroll"/>
</dbReference>
<dbReference type="Gene3D" id="2.60.120.10">
    <property type="entry name" value="Jelly Rolls"/>
    <property type="match status" value="1"/>
</dbReference>
<dbReference type="KEGG" id="ssua:FPZ54_08860"/>
<evidence type="ECO:0000313" key="2">
    <source>
        <dbReference type="EMBL" id="QDX26119.1"/>
    </source>
</evidence>
<sequence>MSGLIDRFQGDAGRGNLIDAMLQQQIVSGNRALAEELADRAELIEVAEGEAIIKQGADDNDLYLVIGGIFRIVVNGRDVATRGRGDHVGEMVVVEPSQRRSADVVASEPALVAKLNYADTTDLASKHSDIYRVIARTLARRLLERNKLVGQHREKIRVFIISSVEARDVARKIQDALAHDGFVVRLWTDDVFKVASYAIESLETELDDSDFAVAVAHSDDMTLFRGHDWPAPRDNVVFELGMFMGRLGRKRAILMEPREEKVKLPSDLAGVTTIPYAYEPGKDAAALMAPACNALRDHIKELGPFNG</sequence>
<feature type="domain" description="Cyclic nucleotide-binding" evidence="1">
    <location>
        <begin position="36"/>
        <end position="141"/>
    </location>
</feature>
<dbReference type="Proteomes" id="UP000318055">
    <property type="component" value="Chromosome"/>
</dbReference>
<organism evidence="2 3">
    <name type="scientific">Sphingomonas suaedae</name>
    <dbReference type="NCBI Taxonomy" id="2599297"/>
    <lineage>
        <taxon>Bacteria</taxon>
        <taxon>Pseudomonadati</taxon>
        <taxon>Pseudomonadota</taxon>
        <taxon>Alphaproteobacteria</taxon>
        <taxon>Sphingomonadales</taxon>
        <taxon>Sphingomonadaceae</taxon>
        <taxon>Sphingomonas</taxon>
    </lineage>
</organism>
<proteinExistence type="predicted"/>
<dbReference type="GO" id="GO:0050135">
    <property type="term" value="F:NADP+ nucleosidase activity"/>
    <property type="evidence" value="ECO:0007669"/>
    <property type="project" value="InterPro"/>
</dbReference>